<feature type="domain" description="Sulfotransferase" evidence="3">
    <location>
        <begin position="54"/>
        <end position="314"/>
    </location>
</feature>
<dbReference type="Pfam" id="PF00685">
    <property type="entry name" value="Sulfotransfer_1"/>
    <property type="match status" value="1"/>
</dbReference>
<dbReference type="EMBL" id="UFQS01001379">
    <property type="protein sequence ID" value="SSX10585.1"/>
    <property type="molecule type" value="Genomic_DNA"/>
</dbReference>
<keyword evidence="2" id="KW-0808">Transferase</keyword>
<evidence type="ECO:0000259" key="3">
    <source>
        <dbReference type="Pfam" id="PF00685"/>
    </source>
</evidence>
<dbReference type="EMBL" id="UFQT01001379">
    <property type="protein sequence ID" value="SSX30269.1"/>
    <property type="molecule type" value="Genomic_DNA"/>
</dbReference>
<sequence length="320" mass="37210">MRIQYSQLEIKISGKLDKMFQKENCFIQAQPGNVTLPKKFSEIGEAILDLEVRKDDVWVVSYPRTGSTWAQEMVWLLGNNLDYESAKQLQITRSPLLELTAIFAEDHTDWLKNSIGNSVDLVAQMPSPRFIKSHLPLHFLPTQLSIVEPKIIYTSRNPKDLCVSYFYYCKLVHDLQSTFTEFCDLFLSDNAPMGDVGSHMLSFWNMRHKPNILFLKYEEMKRNLPEMIKKCAKFLDIGVTELSDDEIQTMCDYLKFDKMQKNPAVNLEPIIGPEDQLPVKFIRKGQIGDWKNYMDDELSARFDKWIEDKFGGSGLEFEYE</sequence>
<reference evidence="5" key="2">
    <citation type="submission" date="2018-07" db="EMBL/GenBank/DDBJ databases">
        <authorList>
            <person name="Quirk P.G."/>
            <person name="Krulwich T.A."/>
        </authorList>
    </citation>
    <scope>NUCLEOTIDE SEQUENCE</scope>
</reference>
<dbReference type="InterPro" id="IPR000863">
    <property type="entry name" value="Sulfotransferase_dom"/>
</dbReference>
<evidence type="ECO:0000313" key="4">
    <source>
        <dbReference type="EMBL" id="SSX10585.1"/>
    </source>
</evidence>
<dbReference type="AlphaFoldDB" id="A0A336L029"/>
<evidence type="ECO:0000256" key="2">
    <source>
        <dbReference type="ARBA" id="ARBA00022679"/>
    </source>
</evidence>
<dbReference type="PANTHER" id="PTHR11783">
    <property type="entry name" value="SULFOTRANSFERASE SULT"/>
    <property type="match status" value="1"/>
</dbReference>
<dbReference type="VEuPathDB" id="VectorBase:CSON002246"/>
<name>A0A336L029_CULSO</name>
<gene>
    <name evidence="4" type="primary">CSON002246</name>
</gene>
<accession>A0A336L029</accession>
<comment type="similarity">
    <text evidence="1">Belongs to the sulfotransferase 1 family.</text>
</comment>
<dbReference type="OMA" id="LGGHTPM"/>
<protein>
    <submittedName>
        <fullName evidence="4">CSON002246 protein</fullName>
    </submittedName>
</protein>
<dbReference type="InterPro" id="IPR027417">
    <property type="entry name" value="P-loop_NTPase"/>
</dbReference>
<organism evidence="4">
    <name type="scientific">Culicoides sonorensis</name>
    <name type="common">Biting midge</name>
    <dbReference type="NCBI Taxonomy" id="179676"/>
    <lineage>
        <taxon>Eukaryota</taxon>
        <taxon>Metazoa</taxon>
        <taxon>Ecdysozoa</taxon>
        <taxon>Arthropoda</taxon>
        <taxon>Hexapoda</taxon>
        <taxon>Insecta</taxon>
        <taxon>Pterygota</taxon>
        <taxon>Neoptera</taxon>
        <taxon>Endopterygota</taxon>
        <taxon>Diptera</taxon>
        <taxon>Nematocera</taxon>
        <taxon>Chironomoidea</taxon>
        <taxon>Ceratopogonidae</taxon>
        <taxon>Ceratopogoninae</taxon>
        <taxon>Culicoides</taxon>
        <taxon>Monoculicoides</taxon>
    </lineage>
</organism>
<dbReference type="SUPFAM" id="SSF52540">
    <property type="entry name" value="P-loop containing nucleoside triphosphate hydrolases"/>
    <property type="match status" value="1"/>
</dbReference>
<dbReference type="Gene3D" id="3.40.50.300">
    <property type="entry name" value="P-loop containing nucleotide triphosphate hydrolases"/>
    <property type="match status" value="1"/>
</dbReference>
<evidence type="ECO:0000256" key="1">
    <source>
        <dbReference type="ARBA" id="ARBA00005771"/>
    </source>
</evidence>
<dbReference type="GO" id="GO:0008146">
    <property type="term" value="F:sulfotransferase activity"/>
    <property type="evidence" value="ECO:0007669"/>
    <property type="project" value="InterPro"/>
</dbReference>
<proteinExistence type="inferred from homology"/>
<evidence type="ECO:0000313" key="5">
    <source>
        <dbReference type="EMBL" id="SSX30269.1"/>
    </source>
</evidence>
<reference evidence="4" key="1">
    <citation type="submission" date="2018-04" db="EMBL/GenBank/DDBJ databases">
        <authorList>
            <person name="Go L.Y."/>
            <person name="Mitchell J.A."/>
        </authorList>
    </citation>
    <scope>NUCLEOTIDE SEQUENCE</scope>
    <source>
        <tissue evidence="4">Whole organism</tissue>
    </source>
</reference>